<keyword evidence="2" id="KW-0547">Nucleotide-binding</keyword>
<sequence>MVAQPSRDKIPPAPFRPENATSSLDVVSTFNWYWETLPPTLPEKANARHFFTKVARPAFLRSSGLFREIPESDVPEVAFVGRSNVGKSSLLNALVNADLKSMELARTGARPGVTRTMNLYGVGGGDGVHIRRGKNNGFDKIVGIGGLLVTDLPGYGEGSLSSWGPEIMKYLMHRKQLRRVFVLVDTVVGLKDTDRSLLASLRLAGVSHQVLLSKCDKLYIPEAKYIERLGAKGKELAKAKGSSEDLRKTMEKLKEEIQPKFGGSALGELVAVSSEVMINGKRLGIDSVRVAVMKAAGLSLNARNAKGKLIRNAQSGWKHWQPAEEERANSFT</sequence>
<dbReference type="GO" id="GO:0046872">
    <property type="term" value="F:metal ion binding"/>
    <property type="evidence" value="ECO:0007669"/>
    <property type="project" value="UniProtKB-KW"/>
</dbReference>
<evidence type="ECO:0000256" key="1">
    <source>
        <dbReference type="ARBA" id="ARBA00022723"/>
    </source>
</evidence>
<reference evidence="6" key="1">
    <citation type="journal article" date="2020" name="Stud. Mycol.">
        <title>101 Dothideomycetes genomes: a test case for predicting lifestyles and emergence of pathogens.</title>
        <authorList>
            <person name="Haridas S."/>
            <person name="Albert R."/>
            <person name="Binder M."/>
            <person name="Bloem J."/>
            <person name="Labutti K."/>
            <person name="Salamov A."/>
            <person name="Andreopoulos B."/>
            <person name="Baker S."/>
            <person name="Barry K."/>
            <person name="Bills G."/>
            <person name="Bluhm B."/>
            <person name="Cannon C."/>
            <person name="Castanera R."/>
            <person name="Culley D."/>
            <person name="Daum C."/>
            <person name="Ezra D."/>
            <person name="Gonzalez J."/>
            <person name="Henrissat B."/>
            <person name="Kuo A."/>
            <person name="Liang C."/>
            <person name="Lipzen A."/>
            <person name="Lutzoni F."/>
            <person name="Magnuson J."/>
            <person name="Mondo S."/>
            <person name="Nolan M."/>
            <person name="Ohm R."/>
            <person name="Pangilinan J."/>
            <person name="Park H.-J."/>
            <person name="Ramirez L."/>
            <person name="Alfaro M."/>
            <person name="Sun H."/>
            <person name="Tritt A."/>
            <person name="Yoshinaga Y."/>
            <person name="Zwiers L.-H."/>
            <person name="Turgeon B."/>
            <person name="Goodwin S."/>
            <person name="Spatafora J."/>
            <person name="Crous P."/>
            <person name="Grigoriev I."/>
        </authorList>
    </citation>
    <scope>NUCLEOTIDE SEQUENCE</scope>
    <source>
        <strain evidence="6">CBS 122681</strain>
    </source>
</reference>
<keyword evidence="4" id="KW-0342">GTP-binding</keyword>
<dbReference type="SUPFAM" id="SSF52540">
    <property type="entry name" value="P-loop containing nucleoside triphosphate hydrolases"/>
    <property type="match status" value="1"/>
</dbReference>
<accession>A0A6A6SXU8</accession>
<evidence type="ECO:0000313" key="7">
    <source>
        <dbReference type="Proteomes" id="UP000799324"/>
    </source>
</evidence>
<feature type="domain" description="EngB-type G" evidence="5">
    <location>
        <begin position="73"/>
        <end position="256"/>
    </location>
</feature>
<dbReference type="InterPro" id="IPR030393">
    <property type="entry name" value="G_ENGB_dom"/>
</dbReference>
<dbReference type="AlphaFoldDB" id="A0A6A6SXU8"/>
<dbReference type="EMBL" id="MU004429">
    <property type="protein sequence ID" value="KAF2651318.1"/>
    <property type="molecule type" value="Genomic_DNA"/>
</dbReference>
<dbReference type="PROSITE" id="PS51706">
    <property type="entry name" value="G_ENGB"/>
    <property type="match status" value="1"/>
</dbReference>
<name>A0A6A6SXU8_9PLEO</name>
<dbReference type="PRINTS" id="PR00326">
    <property type="entry name" value="GTP1OBG"/>
</dbReference>
<dbReference type="CDD" id="cd01876">
    <property type="entry name" value="YihA_EngB"/>
    <property type="match status" value="1"/>
</dbReference>
<proteinExistence type="predicted"/>
<organism evidence="6 7">
    <name type="scientific">Lophiostoma macrostomum CBS 122681</name>
    <dbReference type="NCBI Taxonomy" id="1314788"/>
    <lineage>
        <taxon>Eukaryota</taxon>
        <taxon>Fungi</taxon>
        <taxon>Dikarya</taxon>
        <taxon>Ascomycota</taxon>
        <taxon>Pezizomycotina</taxon>
        <taxon>Dothideomycetes</taxon>
        <taxon>Pleosporomycetidae</taxon>
        <taxon>Pleosporales</taxon>
        <taxon>Lophiostomataceae</taxon>
        <taxon>Lophiostoma</taxon>
    </lineage>
</organism>
<evidence type="ECO:0000256" key="4">
    <source>
        <dbReference type="ARBA" id="ARBA00023134"/>
    </source>
</evidence>
<gene>
    <name evidence="6" type="ORF">K491DRAFT_665813</name>
</gene>
<keyword evidence="7" id="KW-1185">Reference proteome</keyword>
<dbReference type="PANTHER" id="PTHR46498:SF1">
    <property type="entry name" value="GTP-BINDING PROTEIN 8"/>
    <property type="match status" value="1"/>
</dbReference>
<dbReference type="Gene3D" id="3.40.50.300">
    <property type="entry name" value="P-loop containing nucleotide triphosphate hydrolases"/>
    <property type="match status" value="1"/>
</dbReference>
<dbReference type="InterPro" id="IPR027417">
    <property type="entry name" value="P-loop_NTPase"/>
</dbReference>
<evidence type="ECO:0000256" key="2">
    <source>
        <dbReference type="ARBA" id="ARBA00022741"/>
    </source>
</evidence>
<protein>
    <recommendedName>
        <fullName evidence="5">EngB-type G domain-containing protein</fullName>
    </recommendedName>
</protein>
<evidence type="ECO:0000259" key="5">
    <source>
        <dbReference type="PROSITE" id="PS51706"/>
    </source>
</evidence>
<keyword evidence="3" id="KW-0460">Magnesium</keyword>
<dbReference type="GO" id="GO:0005525">
    <property type="term" value="F:GTP binding"/>
    <property type="evidence" value="ECO:0007669"/>
    <property type="project" value="UniProtKB-KW"/>
</dbReference>
<evidence type="ECO:0000256" key="3">
    <source>
        <dbReference type="ARBA" id="ARBA00022842"/>
    </source>
</evidence>
<dbReference type="PANTHER" id="PTHR46498">
    <property type="entry name" value="GTP-BINDING PROTEIN 8"/>
    <property type="match status" value="1"/>
</dbReference>
<dbReference type="OrthoDB" id="391988at2759"/>
<dbReference type="InterPro" id="IPR006073">
    <property type="entry name" value="GTP-bd"/>
</dbReference>
<dbReference type="Proteomes" id="UP000799324">
    <property type="component" value="Unassembled WGS sequence"/>
</dbReference>
<dbReference type="InterPro" id="IPR052279">
    <property type="entry name" value="EngB_GTPase"/>
</dbReference>
<dbReference type="GO" id="GO:0005739">
    <property type="term" value="C:mitochondrion"/>
    <property type="evidence" value="ECO:0007669"/>
    <property type="project" value="TreeGrafter"/>
</dbReference>
<keyword evidence="1" id="KW-0479">Metal-binding</keyword>
<evidence type="ECO:0000313" key="6">
    <source>
        <dbReference type="EMBL" id="KAF2651318.1"/>
    </source>
</evidence>
<dbReference type="Pfam" id="PF01926">
    <property type="entry name" value="MMR_HSR1"/>
    <property type="match status" value="1"/>
</dbReference>